<sequence>MPFAGRGPAKRAPKVYDDLQDLIDYIFVSAISEARRTFFASEAESTEAIRLLETLHKVAGSTVRSITTSASCCALSHDDLGDTDVIVNERTGEVSGIVDWEFHSVVPRVMAAHYPSWLRYDGVCDPKYAAEGKWWLSSREESVQMLALFEEVVKSKSQDYHDALFSGTGLRSILEWIYEMGSANYWDRLRRWMAARRMPLHEEKPAVHRQRSATFAL</sequence>
<dbReference type="InParanoid" id="K5VW96"/>
<evidence type="ECO:0000313" key="1">
    <source>
        <dbReference type="EMBL" id="EKM51100.1"/>
    </source>
</evidence>
<dbReference type="KEGG" id="pco:PHACADRAFT_177794"/>
<keyword evidence="2" id="KW-1185">Reference proteome</keyword>
<evidence type="ECO:0008006" key="3">
    <source>
        <dbReference type="Google" id="ProtNLM"/>
    </source>
</evidence>
<organism evidence="1 2">
    <name type="scientific">Phanerochaete carnosa (strain HHB-10118-sp)</name>
    <name type="common">White-rot fungus</name>
    <name type="synonym">Peniophora carnosa</name>
    <dbReference type="NCBI Taxonomy" id="650164"/>
    <lineage>
        <taxon>Eukaryota</taxon>
        <taxon>Fungi</taxon>
        <taxon>Dikarya</taxon>
        <taxon>Basidiomycota</taxon>
        <taxon>Agaricomycotina</taxon>
        <taxon>Agaricomycetes</taxon>
        <taxon>Polyporales</taxon>
        <taxon>Phanerochaetaceae</taxon>
        <taxon>Phanerochaete</taxon>
    </lineage>
</organism>
<dbReference type="GeneID" id="18909815"/>
<dbReference type="AlphaFoldDB" id="K5VW96"/>
<proteinExistence type="predicted"/>
<dbReference type="HOGENOM" id="CLU_1272694_0_0_1"/>
<gene>
    <name evidence="1" type="ORF">PHACADRAFT_177794</name>
</gene>
<name>K5VW96_PHACS</name>
<reference evidence="1 2" key="1">
    <citation type="journal article" date="2012" name="BMC Genomics">
        <title>Comparative genomics of the white-rot fungi, Phanerochaete carnosa and P. chrysosporium, to elucidate the genetic basis of the distinct wood types they colonize.</title>
        <authorList>
            <person name="Suzuki H."/>
            <person name="MacDonald J."/>
            <person name="Syed K."/>
            <person name="Salamov A."/>
            <person name="Hori C."/>
            <person name="Aerts A."/>
            <person name="Henrissat B."/>
            <person name="Wiebenga A."/>
            <person name="vanKuyk P.A."/>
            <person name="Barry K."/>
            <person name="Lindquist E."/>
            <person name="LaButti K."/>
            <person name="Lapidus A."/>
            <person name="Lucas S."/>
            <person name="Coutinho P."/>
            <person name="Gong Y."/>
            <person name="Samejima M."/>
            <person name="Mahadevan R."/>
            <person name="Abou-Zaid M."/>
            <person name="de Vries R.P."/>
            <person name="Igarashi K."/>
            <person name="Yadav J.S."/>
            <person name="Grigoriev I.V."/>
            <person name="Master E.R."/>
        </authorList>
    </citation>
    <scope>NUCLEOTIDE SEQUENCE [LARGE SCALE GENOMIC DNA]</scope>
    <source>
        <strain evidence="1 2">HHB-10118-sp</strain>
    </source>
</reference>
<accession>K5VW96</accession>
<protein>
    <recommendedName>
        <fullName evidence="3">Aminoglycoside phosphotransferase domain-containing protein</fullName>
    </recommendedName>
</protein>
<dbReference type="Proteomes" id="UP000008370">
    <property type="component" value="Unassembled WGS sequence"/>
</dbReference>
<dbReference type="OrthoDB" id="10003767at2759"/>
<dbReference type="RefSeq" id="XP_007400257.1">
    <property type="nucleotide sequence ID" value="XM_007400195.1"/>
</dbReference>
<evidence type="ECO:0000313" key="2">
    <source>
        <dbReference type="Proteomes" id="UP000008370"/>
    </source>
</evidence>
<dbReference type="EMBL" id="JH930477">
    <property type="protein sequence ID" value="EKM51100.1"/>
    <property type="molecule type" value="Genomic_DNA"/>
</dbReference>